<dbReference type="EC" id="3.6.1.-" evidence="3"/>
<dbReference type="Pfam" id="PF20431">
    <property type="entry name" value="E_motif"/>
    <property type="match status" value="1"/>
</dbReference>
<evidence type="ECO:0000256" key="2">
    <source>
        <dbReference type="PROSITE-ProRule" id="PRU00708"/>
    </source>
</evidence>
<dbReference type="PANTHER" id="PTHR47926">
    <property type="entry name" value="PENTATRICOPEPTIDE REPEAT-CONTAINING PROTEIN"/>
    <property type="match status" value="1"/>
</dbReference>
<dbReference type="Proteomes" id="UP000236161">
    <property type="component" value="Unassembled WGS sequence"/>
</dbReference>
<dbReference type="GO" id="GO:0016787">
    <property type="term" value="F:hydrolase activity"/>
    <property type="evidence" value="ECO:0007669"/>
    <property type="project" value="UniProtKB-KW"/>
</dbReference>
<protein>
    <submittedName>
        <fullName evidence="3">Pentatricopeptide repeat-containing protein</fullName>
        <ecNumber evidence="3">3.6.1.-</ecNumber>
    </submittedName>
</protein>
<dbReference type="Pfam" id="PF01535">
    <property type="entry name" value="PPR"/>
    <property type="match status" value="6"/>
</dbReference>
<dbReference type="SUPFAM" id="SSF48452">
    <property type="entry name" value="TPR-like"/>
    <property type="match status" value="2"/>
</dbReference>
<dbReference type="Pfam" id="PF13041">
    <property type="entry name" value="PPR_2"/>
    <property type="match status" value="2"/>
</dbReference>
<dbReference type="InterPro" id="IPR046848">
    <property type="entry name" value="E_motif"/>
</dbReference>
<feature type="repeat" description="PPR" evidence="2">
    <location>
        <begin position="270"/>
        <end position="300"/>
    </location>
</feature>
<reference evidence="3 4" key="1">
    <citation type="journal article" date="2017" name="Nature">
        <title>The Apostasia genome and the evolution of orchids.</title>
        <authorList>
            <person name="Zhang G.Q."/>
            <person name="Liu K.W."/>
            <person name="Li Z."/>
            <person name="Lohaus R."/>
            <person name="Hsiao Y.Y."/>
            <person name="Niu S.C."/>
            <person name="Wang J.Y."/>
            <person name="Lin Y.C."/>
            <person name="Xu Q."/>
            <person name="Chen L.J."/>
            <person name="Yoshida K."/>
            <person name="Fujiwara S."/>
            <person name="Wang Z.W."/>
            <person name="Zhang Y.Q."/>
            <person name="Mitsuda N."/>
            <person name="Wang M."/>
            <person name="Liu G.H."/>
            <person name="Pecoraro L."/>
            <person name="Huang H.X."/>
            <person name="Xiao X.J."/>
            <person name="Lin M."/>
            <person name="Wu X.Y."/>
            <person name="Wu W.L."/>
            <person name="Chen Y.Y."/>
            <person name="Chang S.B."/>
            <person name="Sakamoto S."/>
            <person name="Ohme-Takagi M."/>
            <person name="Yagi M."/>
            <person name="Zeng S.J."/>
            <person name="Shen C.Y."/>
            <person name="Yeh C.M."/>
            <person name="Luo Y.B."/>
            <person name="Tsai W.C."/>
            <person name="Van de Peer Y."/>
            <person name="Liu Z.J."/>
        </authorList>
    </citation>
    <scope>NUCLEOTIDE SEQUENCE [LARGE SCALE GENOMIC DNA]</scope>
    <source>
        <strain evidence="4">cv. Shenzhen</strain>
        <tissue evidence="3">Stem</tissue>
    </source>
</reference>
<feature type="repeat" description="PPR" evidence="2">
    <location>
        <begin position="97"/>
        <end position="131"/>
    </location>
</feature>
<dbReference type="NCBIfam" id="TIGR00756">
    <property type="entry name" value="PPR"/>
    <property type="match status" value="9"/>
</dbReference>
<dbReference type="OrthoDB" id="185373at2759"/>
<dbReference type="InterPro" id="IPR011990">
    <property type="entry name" value="TPR-like_helical_dom_sf"/>
</dbReference>
<dbReference type="InterPro" id="IPR046960">
    <property type="entry name" value="PPR_At4g14850-like_plant"/>
</dbReference>
<dbReference type="EMBL" id="KZ451908">
    <property type="protein sequence ID" value="PKA63443.1"/>
    <property type="molecule type" value="Genomic_DNA"/>
</dbReference>
<dbReference type="InterPro" id="IPR002885">
    <property type="entry name" value="PPR_rpt"/>
</dbReference>
<keyword evidence="1" id="KW-0677">Repeat</keyword>
<feature type="repeat" description="PPR" evidence="2">
    <location>
        <begin position="303"/>
        <end position="333"/>
    </location>
</feature>
<dbReference type="GO" id="GO:0009451">
    <property type="term" value="P:RNA modification"/>
    <property type="evidence" value="ECO:0007669"/>
    <property type="project" value="InterPro"/>
</dbReference>
<organism evidence="3 4">
    <name type="scientific">Apostasia shenzhenica</name>
    <dbReference type="NCBI Taxonomy" id="1088818"/>
    <lineage>
        <taxon>Eukaryota</taxon>
        <taxon>Viridiplantae</taxon>
        <taxon>Streptophyta</taxon>
        <taxon>Embryophyta</taxon>
        <taxon>Tracheophyta</taxon>
        <taxon>Spermatophyta</taxon>
        <taxon>Magnoliopsida</taxon>
        <taxon>Liliopsida</taxon>
        <taxon>Asparagales</taxon>
        <taxon>Orchidaceae</taxon>
        <taxon>Apostasioideae</taxon>
        <taxon>Apostasia</taxon>
    </lineage>
</organism>
<sequence length="738" mass="82411">MAIFPQKLTLLPQRLSASERFSDSKSNYSLALKNPILAHVERCSSMAELRQLHAKMITTGLVRETFAASRLVAFCALSLQGDLNYALALFLQIPAPNLFLWNAMIRAFSRSNHPELSLRFYVDMLLSSCAPDSYTFPFLLKSCAEMNAASEGQQVHAHAVKSGLAIDGFVSNSLVHFYAELGESAVAQKVFDKIPEAARNEVSWAAMITGFINNGRPKEALSLFCSKDWKRTGVDQVTLATVLTACARLGDLQLGREIHSFIEEERVEINLILYNSLLSMYAKCGDLDVARAIFRGMPYDRKDHISWNVLISGVAQQGHLKEALELFSEMKSCCNIRANEATLLSLISACRQLDDARVIHDNARDFGFESNVTICNALIDMYSKMANVELAREIFDRMPQRDIISWNSMIAGYTRCRSMELARKVFDAMPVRDNYSWSSMIIGYTRNKEPKQAMRLYKDLQSKGNIKPDSITLLNVLNVCSDLTALEEGKAVHKYMENHKMEVDVALGTALIDMYTKCGCLDEAIRVFERMNEKDVFAWTAMITGLAMHGRGEEALSVFSKMQDIDGESAAMPNSVTFLSVLSACSHSGLVEEGRKIYRSMSNYGIKPNLGHIGCMVDLLGRAGHLREALEFITQNISQLEYEVNAASVWGALLNACRIHGDAELGEVVAKKMLEVEPADDGALVLMSNIYAEAGRWRESKAIRKHMEEEEIAKEVGRSWIEVDGQLQHFTAGKNEMP</sequence>
<dbReference type="FunFam" id="1.25.40.10:FF:000470">
    <property type="entry name" value="Pentatricopeptide repeat-containing protein At5g66520"/>
    <property type="match status" value="1"/>
</dbReference>
<feature type="repeat" description="PPR" evidence="2">
    <location>
        <begin position="535"/>
        <end position="569"/>
    </location>
</feature>
<feature type="repeat" description="PPR" evidence="2">
    <location>
        <begin position="433"/>
        <end position="467"/>
    </location>
</feature>
<feature type="repeat" description="PPR" evidence="2">
    <location>
        <begin position="504"/>
        <end position="534"/>
    </location>
</feature>
<feature type="repeat" description="PPR" evidence="2">
    <location>
        <begin position="371"/>
        <end position="405"/>
    </location>
</feature>
<dbReference type="AlphaFoldDB" id="A0A2I0B6M4"/>
<dbReference type="GO" id="GO:0003729">
    <property type="term" value="F:mRNA binding"/>
    <property type="evidence" value="ECO:0007669"/>
    <property type="project" value="UniProtKB-ARBA"/>
</dbReference>
<keyword evidence="4" id="KW-1185">Reference proteome</keyword>
<dbReference type="Gene3D" id="1.25.40.10">
    <property type="entry name" value="Tetratricopeptide repeat domain"/>
    <property type="match status" value="5"/>
</dbReference>
<evidence type="ECO:0000313" key="4">
    <source>
        <dbReference type="Proteomes" id="UP000236161"/>
    </source>
</evidence>
<feature type="repeat" description="PPR" evidence="2">
    <location>
        <begin position="200"/>
        <end position="236"/>
    </location>
</feature>
<name>A0A2I0B6M4_9ASPA</name>
<dbReference type="FunFam" id="1.25.40.10:FF:000090">
    <property type="entry name" value="Pentatricopeptide repeat-containing protein, chloroplastic"/>
    <property type="match status" value="1"/>
</dbReference>
<feature type="repeat" description="PPR" evidence="2">
    <location>
        <begin position="574"/>
        <end position="608"/>
    </location>
</feature>
<gene>
    <name evidence="3" type="primary">PCMP-H56</name>
    <name evidence="3" type="ORF">AXF42_Ash005338</name>
</gene>
<proteinExistence type="predicted"/>
<dbReference type="PROSITE" id="PS51375">
    <property type="entry name" value="PPR"/>
    <property type="match status" value="9"/>
</dbReference>
<accession>A0A2I0B6M4</accession>
<evidence type="ECO:0000313" key="3">
    <source>
        <dbReference type="EMBL" id="PKA63443.1"/>
    </source>
</evidence>
<dbReference type="PANTHER" id="PTHR47926:SF436">
    <property type="entry name" value="PENTATRICOPEPTIDE REPEAT-CONTAINING PROTEIN ELI1, CHLOROPLASTIC-LIKE ISOFORM X2"/>
    <property type="match status" value="1"/>
</dbReference>
<keyword evidence="3" id="KW-0378">Hydrolase</keyword>
<dbReference type="FunFam" id="1.25.40.10:FF:000073">
    <property type="entry name" value="Pentatricopeptide repeat-containing protein chloroplastic"/>
    <property type="match status" value="1"/>
</dbReference>
<dbReference type="Pfam" id="PF13812">
    <property type="entry name" value="PPR_3"/>
    <property type="match status" value="2"/>
</dbReference>
<dbReference type="FunFam" id="1.25.40.10:FF:000348">
    <property type="entry name" value="Pentatricopeptide repeat-containing protein chloroplastic"/>
    <property type="match status" value="1"/>
</dbReference>
<evidence type="ECO:0000256" key="1">
    <source>
        <dbReference type="ARBA" id="ARBA00022737"/>
    </source>
</evidence>